<feature type="region of interest" description="Disordered" evidence="2">
    <location>
        <begin position="1"/>
        <end position="23"/>
    </location>
</feature>
<dbReference type="OrthoDB" id="3989267at2"/>
<evidence type="ECO:0000313" key="3">
    <source>
        <dbReference type="EMBL" id="RCK61551.1"/>
    </source>
</evidence>
<protein>
    <submittedName>
        <fullName evidence="3">Uncharacterized protein</fullName>
    </submittedName>
</protein>
<evidence type="ECO:0000256" key="2">
    <source>
        <dbReference type="SAM" id="MobiDB-lite"/>
    </source>
</evidence>
<sequence>MTPTELTQTEAAMPKPKPKREPLDETIPMASRVTKPHAAIRALIDHQARLNVPIEERRRALLILHSFVQECVRRSWDVIAIPSTKSQDPWNGRTVKHSPGSTLFTVDAGDAPVDVYVSMQRDRKPHISTQKELADQARYEWNRPPKYDYVQNDRVRLELSAARGGKVLQLDDTVTTRIEDKLLRAVLKVEALTIEAREIAEWVRQRELEAMEARRRAAELRQRAAHYDSWRKTLDTLRSDIAKHRAMIETVEALRVAVEQRGPENQHAEALAEYLSWSEQYVVDSDPLRRIWLPQGDRPDMTFEEWHEWNQHHSHG</sequence>
<accession>A0A367Y984</accession>
<name>A0A367Y984_9MICO</name>
<dbReference type="EMBL" id="QORO01000001">
    <property type="protein sequence ID" value="RCK61551.1"/>
    <property type="molecule type" value="Genomic_DNA"/>
</dbReference>
<gene>
    <name evidence="3" type="ORF">DTO57_02640</name>
</gene>
<keyword evidence="1" id="KW-0175">Coiled coil</keyword>
<dbReference type="Proteomes" id="UP000253508">
    <property type="component" value="Unassembled WGS sequence"/>
</dbReference>
<feature type="compositionally biased region" description="Polar residues" evidence="2">
    <location>
        <begin position="1"/>
        <end position="10"/>
    </location>
</feature>
<proteinExistence type="predicted"/>
<evidence type="ECO:0000313" key="4">
    <source>
        <dbReference type="Proteomes" id="UP000253508"/>
    </source>
</evidence>
<reference evidence="3 4" key="1">
    <citation type="submission" date="2018-07" db="EMBL/GenBank/DDBJ databases">
        <title>Microbacterium endoborsara sp. nov., a novel actinobacterium isolated from Borszczowia aralocaspica.</title>
        <authorList>
            <person name="An D."/>
        </authorList>
    </citation>
    <scope>NUCLEOTIDE SEQUENCE [LARGE SCALE GENOMIC DNA]</scope>
    <source>
        <strain evidence="3 4">C1.15228</strain>
    </source>
</reference>
<keyword evidence="4" id="KW-1185">Reference proteome</keyword>
<feature type="coiled-coil region" evidence="1">
    <location>
        <begin position="203"/>
        <end position="254"/>
    </location>
</feature>
<organism evidence="3 4">
    <name type="scientific">Microbacterium sorbitolivorans</name>
    <dbReference type="NCBI Taxonomy" id="1867410"/>
    <lineage>
        <taxon>Bacteria</taxon>
        <taxon>Bacillati</taxon>
        <taxon>Actinomycetota</taxon>
        <taxon>Actinomycetes</taxon>
        <taxon>Micrococcales</taxon>
        <taxon>Microbacteriaceae</taxon>
        <taxon>Microbacterium</taxon>
    </lineage>
</organism>
<comment type="caution">
    <text evidence="3">The sequence shown here is derived from an EMBL/GenBank/DDBJ whole genome shotgun (WGS) entry which is preliminary data.</text>
</comment>
<dbReference type="AlphaFoldDB" id="A0A367Y984"/>
<evidence type="ECO:0000256" key="1">
    <source>
        <dbReference type="SAM" id="Coils"/>
    </source>
</evidence>